<dbReference type="InterPro" id="IPR020635">
    <property type="entry name" value="Tyr_kinase_cat_dom"/>
</dbReference>
<evidence type="ECO:0000256" key="1">
    <source>
        <dbReference type="ARBA" id="ARBA00022679"/>
    </source>
</evidence>
<dbReference type="EMBL" id="KL367486">
    <property type="protein sequence ID" value="KFD70606.1"/>
    <property type="molecule type" value="Genomic_DNA"/>
</dbReference>
<dbReference type="SUPFAM" id="SSF56112">
    <property type="entry name" value="Protein kinase-like (PK-like)"/>
    <property type="match status" value="1"/>
</dbReference>
<dbReference type="SMART" id="SM00219">
    <property type="entry name" value="TyrKc"/>
    <property type="match status" value="1"/>
</dbReference>
<dbReference type="SMART" id="SM00198">
    <property type="entry name" value="SCP"/>
    <property type="match status" value="1"/>
</dbReference>
<keyword evidence="5 8" id="KW-0829">Tyrosine-protein kinase</keyword>
<dbReference type="AlphaFoldDB" id="A0A085NMB0"/>
<dbReference type="InterPro" id="IPR000719">
    <property type="entry name" value="Prot_kinase_dom"/>
</dbReference>
<name>A0A085NMB0_9BILA</name>
<evidence type="ECO:0000256" key="3">
    <source>
        <dbReference type="ARBA" id="ARBA00022777"/>
    </source>
</evidence>
<accession>A0A085NMB0</accession>
<evidence type="ECO:0000256" key="4">
    <source>
        <dbReference type="ARBA" id="ARBA00022840"/>
    </source>
</evidence>
<evidence type="ECO:0000256" key="5">
    <source>
        <dbReference type="ARBA" id="ARBA00023137"/>
    </source>
</evidence>
<dbReference type="PANTHER" id="PTHR24418">
    <property type="entry name" value="TYROSINE-PROTEIN KINASE"/>
    <property type="match status" value="1"/>
</dbReference>
<dbReference type="CDD" id="cd10361">
    <property type="entry name" value="SH2_Fps_family"/>
    <property type="match status" value="1"/>
</dbReference>
<gene>
    <name evidence="11" type="ORF">M514_09783</name>
</gene>
<reference evidence="11" key="1">
    <citation type="journal article" date="2014" name="Nat. Genet.">
        <title>Genome and transcriptome of the porcine whipworm Trichuris suis.</title>
        <authorList>
            <person name="Jex A.R."/>
            <person name="Nejsum P."/>
            <person name="Schwarz E.M."/>
            <person name="Hu L."/>
            <person name="Young N.D."/>
            <person name="Hall R.S."/>
            <person name="Korhonen P.K."/>
            <person name="Liao S."/>
            <person name="Thamsborg S."/>
            <person name="Xia J."/>
            <person name="Xu P."/>
            <person name="Wang S."/>
            <person name="Scheerlinck J.P."/>
            <person name="Hofmann A."/>
            <person name="Sternberg P.W."/>
            <person name="Wang J."/>
            <person name="Gasser R.B."/>
        </authorList>
    </citation>
    <scope>NUCLEOTIDE SEQUENCE [LARGE SCALE GENOMIC DNA]</scope>
    <source>
        <strain evidence="11">DCEP-RM93F</strain>
    </source>
</reference>
<dbReference type="GO" id="GO:0005524">
    <property type="term" value="F:ATP binding"/>
    <property type="evidence" value="ECO:0007669"/>
    <property type="project" value="UniProtKB-KW"/>
</dbReference>
<dbReference type="PROSITE" id="PS00109">
    <property type="entry name" value="PROTEIN_KINASE_TYR"/>
    <property type="match status" value="1"/>
</dbReference>
<dbReference type="Gene3D" id="3.40.33.10">
    <property type="entry name" value="CAP"/>
    <property type="match status" value="1"/>
</dbReference>
<dbReference type="GO" id="GO:0004715">
    <property type="term" value="F:non-membrane spanning protein tyrosine kinase activity"/>
    <property type="evidence" value="ECO:0007669"/>
    <property type="project" value="UniProtKB-EC"/>
</dbReference>
<dbReference type="PROSITE" id="PS50001">
    <property type="entry name" value="SH2"/>
    <property type="match status" value="1"/>
</dbReference>
<keyword evidence="3 8" id="KW-0418">Kinase</keyword>
<comment type="similarity">
    <text evidence="8">Belongs to the protein kinase superfamily. Tyr protein kinase family.</text>
</comment>
<organism evidence="11">
    <name type="scientific">Trichuris suis</name>
    <name type="common">pig whipworm</name>
    <dbReference type="NCBI Taxonomy" id="68888"/>
    <lineage>
        <taxon>Eukaryota</taxon>
        <taxon>Metazoa</taxon>
        <taxon>Ecdysozoa</taxon>
        <taxon>Nematoda</taxon>
        <taxon>Enoplea</taxon>
        <taxon>Dorylaimia</taxon>
        <taxon>Trichinellida</taxon>
        <taxon>Trichuridae</taxon>
        <taxon>Trichuris</taxon>
    </lineage>
</organism>
<dbReference type="SUPFAM" id="SSF55797">
    <property type="entry name" value="PR-1-like"/>
    <property type="match status" value="1"/>
</dbReference>
<dbReference type="Gene3D" id="1.10.510.10">
    <property type="entry name" value="Transferase(Phosphotransferase) domain 1"/>
    <property type="match status" value="1"/>
</dbReference>
<evidence type="ECO:0000256" key="7">
    <source>
        <dbReference type="PROSITE-ProRule" id="PRU00191"/>
    </source>
</evidence>
<keyword evidence="1 8" id="KW-0808">Transferase</keyword>
<evidence type="ECO:0000259" key="10">
    <source>
        <dbReference type="PROSITE" id="PS50011"/>
    </source>
</evidence>
<evidence type="ECO:0000313" key="11">
    <source>
        <dbReference type="EMBL" id="KFD70606.1"/>
    </source>
</evidence>
<feature type="domain" description="Protein kinase" evidence="10">
    <location>
        <begin position="129"/>
        <end position="395"/>
    </location>
</feature>
<sequence length="578" mass="66558">MEEPFKWKRKRAFGNDPIRKKKFFCGALPRADAEHLLEKNGQFLVRVSEPTVESASPFIISLRSQNGLFHVVILQTHKKKYHLGGPHFRTVNELVNHYVTKGLSVSKDLPLFITEGIKRVSWILHDEDIEPIEKMGEGHFGEVWKVELVTTSRRKNMTRAAVKVLKSEINNEMEKTEFFDECRKMRSLLHPNVVLFYGIVLDVEPLKLVMELCDTSLVAYVRDNKGKVKTEKKLRFCRHIACGMEYIASKQLIHRDLALRNCLLKEGVAKVADFGQAKQGRVYKMRKDTEEALPVMWIPPDTLETRTFSEKSDVWAYGITIWELFTDGRHPYDELYPKLSHDNFAEELMHIVARGWCRQATGWNHRKQCPHRYKRLCISVGRRNQKTDLRSHKYVLAWKQRVAQREKIGIAQCNNTIPAGSSRLINKLGWKQELQQYAQNLANQCSPKRLPNPQHGVAYYHSNRTAVDAIMFTRSLYQAFGMRYNYSAGKCINDDQDCISGIQMVWQQGGYMGCGRARCNKMDLAVCAYTHKAVYHMRPFLAVLLSNGTPYPPCSVCTSQMNICVDELCCRANGNSKT</sequence>
<dbReference type="Pfam" id="PF00017">
    <property type="entry name" value="SH2"/>
    <property type="match status" value="1"/>
</dbReference>
<dbReference type="InterPro" id="IPR035940">
    <property type="entry name" value="CAP_sf"/>
</dbReference>
<dbReference type="Proteomes" id="UP000030758">
    <property type="component" value="Unassembled WGS sequence"/>
</dbReference>
<dbReference type="CDD" id="cd05380">
    <property type="entry name" value="CAP_euk"/>
    <property type="match status" value="1"/>
</dbReference>
<dbReference type="InterPro" id="IPR011009">
    <property type="entry name" value="Kinase-like_dom_sf"/>
</dbReference>
<proteinExistence type="inferred from homology"/>
<dbReference type="InterPro" id="IPR014044">
    <property type="entry name" value="CAP_dom"/>
</dbReference>
<dbReference type="PRINTS" id="PR00109">
    <property type="entry name" value="TYRKINASE"/>
</dbReference>
<dbReference type="Pfam" id="PF07714">
    <property type="entry name" value="PK_Tyr_Ser-Thr"/>
    <property type="match status" value="1"/>
</dbReference>
<keyword evidence="7" id="KW-0727">SH2 domain</keyword>
<keyword evidence="2 8" id="KW-0547">Nucleotide-binding</keyword>
<dbReference type="InterPro" id="IPR035849">
    <property type="entry name" value="Fes/Fps/Fer_SH2"/>
</dbReference>
<dbReference type="InterPro" id="IPR050198">
    <property type="entry name" value="Non-receptor_tyrosine_kinases"/>
</dbReference>
<evidence type="ECO:0000256" key="6">
    <source>
        <dbReference type="ARBA" id="ARBA00051245"/>
    </source>
</evidence>
<dbReference type="Gene3D" id="3.30.505.10">
    <property type="entry name" value="SH2 domain"/>
    <property type="match status" value="1"/>
</dbReference>
<dbReference type="EC" id="2.7.10.2" evidence="8"/>
<dbReference type="InterPro" id="IPR036860">
    <property type="entry name" value="SH2_dom_sf"/>
</dbReference>
<dbReference type="InterPro" id="IPR000980">
    <property type="entry name" value="SH2"/>
</dbReference>
<dbReference type="InterPro" id="IPR001245">
    <property type="entry name" value="Ser-Thr/Tyr_kinase_cat_dom"/>
</dbReference>
<evidence type="ECO:0000259" key="9">
    <source>
        <dbReference type="PROSITE" id="PS50001"/>
    </source>
</evidence>
<dbReference type="InterPro" id="IPR008266">
    <property type="entry name" value="Tyr_kinase_AS"/>
</dbReference>
<evidence type="ECO:0000256" key="2">
    <source>
        <dbReference type="ARBA" id="ARBA00022741"/>
    </source>
</evidence>
<dbReference type="SMART" id="SM00252">
    <property type="entry name" value="SH2"/>
    <property type="match status" value="1"/>
</dbReference>
<keyword evidence="4 8" id="KW-0067">ATP-binding</keyword>
<evidence type="ECO:0000256" key="8">
    <source>
        <dbReference type="RuleBase" id="RU362096"/>
    </source>
</evidence>
<feature type="domain" description="SH2" evidence="9">
    <location>
        <begin position="23"/>
        <end position="98"/>
    </location>
</feature>
<dbReference type="SUPFAM" id="SSF55550">
    <property type="entry name" value="SH2 domain"/>
    <property type="match status" value="1"/>
</dbReference>
<dbReference type="PROSITE" id="PS50011">
    <property type="entry name" value="PROTEIN_KINASE_DOM"/>
    <property type="match status" value="1"/>
</dbReference>
<comment type="catalytic activity">
    <reaction evidence="6 8">
        <text>L-tyrosyl-[protein] + ATP = O-phospho-L-tyrosyl-[protein] + ADP + H(+)</text>
        <dbReference type="Rhea" id="RHEA:10596"/>
        <dbReference type="Rhea" id="RHEA-COMP:10136"/>
        <dbReference type="Rhea" id="RHEA-COMP:20101"/>
        <dbReference type="ChEBI" id="CHEBI:15378"/>
        <dbReference type="ChEBI" id="CHEBI:30616"/>
        <dbReference type="ChEBI" id="CHEBI:46858"/>
        <dbReference type="ChEBI" id="CHEBI:61978"/>
        <dbReference type="ChEBI" id="CHEBI:456216"/>
        <dbReference type="EC" id="2.7.10.2"/>
    </reaction>
</comment>
<protein>
    <recommendedName>
        <fullName evidence="8">Tyrosine-protein kinase</fullName>
        <ecNumber evidence="8">2.7.10.2</ecNumber>
    </recommendedName>
</protein>